<accession>A0A0G1S0G2</accession>
<evidence type="ECO:0000313" key="2">
    <source>
        <dbReference type="Proteomes" id="UP000034502"/>
    </source>
</evidence>
<dbReference type="Proteomes" id="UP000034502">
    <property type="component" value="Unassembled WGS sequence"/>
</dbReference>
<gene>
    <name evidence="1" type="ORF">UX86_C0042G0007</name>
</gene>
<dbReference type="AlphaFoldDB" id="A0A0G1S0G2"/>
<evidence type="ECO:0000313" key="1">
    <source>
        <dbReference type="EMBL" id="KKU62836.1"/>
    </source>
</evidence>
<organism evidence="1 2">
    <name type="scientific">Candidatus Amesbacteria bacterium GW2011_GWC1_47_15</name>
    <dbReference type="NCBI Taxonomy" id="1618364"/>
    <lineage>
        <taxon>Bacteria</taxon>
        <taxon>Candidatus Amesiibacteriota</taxon>
    </lineage>
</organism>
<reference evidence="1 2" key="1">
    <citation type="journal article" date="2015" name="Nature">
        <title>rRNA introns, odd ribosomes, and small enigmatic genomes across a large radiation of phyla.</title>
        <authorList>
            <person name="Brown C.T."/>
            <person name="Hug L.A."/>
            <person name="Thomas B.C."/>
            <person name="Sharon I."/>
            <person name="Castelle C.J."/>
            <person name="Singh A."/>
            <person name="Wilkins M.J."/>
            <person name="Williams K.H."/>
            <person name="Banfield J.F."/>
        </authorList>
    </citation>
    <scope>NUCLEOTIDE SEQUENCE [LARGE SCALE GENOMIC DNA]</scope>
</reference>
<comment type="caution">
    <text evidence="1">The sequence shown here is derived from an EMBL/GenBank/DDBJ whole genome shotgun (WGS) entry which is preliminary data.</text>
</comment>
<sequence>MPFNEREIQEWGILPRIYQRYLKSLSQGPGYMETKTVTRHVELLLLPAAARLGLINDLSARLKTFEIDHRRTKEPRVKTAWNALEGFIDFNRGILEKHDVTLFVYGSMQYGDPVNMDFDGLFITQKRNKKFRYLYKNNLSPELEYLFTRVVPGRGDGSSYFSLEDLAARQQQINRGNEKYVVKYREFIEAEFTEASVLLTGFPVYSPGNRAVLFKNRVWDMLGESPLLAAEVIIGLEETVQNREKRRSR</sequence>
<protein>
    <submittedName>
        <fullName evidence="1">Uncharacterized protein</fullName>
    </submittedName>
</protein>
<name>A0A0G1S0G2_9BACT</name>
<dbReference type="EMBL" id="LCNU01000042">
    <property type="protein sequence ID" value="KKU62836.1"/>
    <property type="molecule type" value="Genomic_DNA"/>
</dbReference>
<proteinExistence type="predicted"/>